<proteinExistence type="inferred from homology"/>
<name>A0A221MIA2_9BACI</name>
<keyword evidence="4" id="KW-0288">FMN</keyword>
<keyword evidence="10" id="KW-1185">Reference proteome</keyword>
<dbReference type="EMBL" id="CP022437">
    <property type="protein sequence ID" value="ASN07322.1"/>
    <property type="molecule type" value="Genomic_DNA"/>
</dbReference>
<evidence type="ECO:0000256" key="4">
    <source>
        <dbReference type="ARBA" id="ARBA00022643"/>
    </source>
</evidence>
<evidence type="ECO:0000256" key="3">
    <source>
        <dbReference type="ARBA" id="ARBA00022630"/>
    </source>
</evidence>
<keyword evidence="5" id="KW-0521">NADP</keyword>
<evidence type="ECO:0000256" key="2">
    <source>
        <dbReference type="ARBA" id="ARBA00007118"/>
    </source>
</evidence>
<dbReference type="PANTHER" id="PTHR43821">
    <property type="entry name" value="NAD(P)H NITROREDUCTASE YDJA-RELATED"/>
    <property type="match status" value="1"/>
</dbReference>
<evidence type="ECO:0000256" key="1">
    <source>
        <dbReference type="ARBA" id="ARBA00001917"/>
    </source>
</evidence>
<protein>
    <submittedName>
        <fullName evidence="9">Nitroreductase</fullName>
    </submittedName>
</protein>
<comment type="cofactor">
    <cofactor evidence="1">
        <name>FMN</name>
        <dbReference type="ChEBI" id="CHEBI:58210"/>
    </cofactor>
</comment>
<dbReference type="Pfam" id="PF00881">
    <property type="entry name" value="Nitroreductase"/>
    <property type="match status" value="1"/>
</dbReference>
<evidence type="ECO:0000259" key="8">
    <source>
        <dbReference type="Pfam" id="PF00881"/>
    </source>
</evidence>
<keyword evidence="7" id="KW-0520">NAD</keyword>
<dbReference type="SUPFAM" id="SSF55469">
    <property type="entry name" value="FMN-dependent nitroreductase-like"/>
    <property type="match status" value="1"/>
</dbReference>
<reference evidence="9 10" key="1">
    <citation type="journal article" date="2003" name="Int. J. Syst. Evol. Microbiol.">
        <title>Virgibacillus carmonensis sp. nov., Virgibacillus necropolis sp. nov. and Virgibacillus picturae sp. nov., three novel species isolated from deteriorated mural paintings, transfer of the species of the genus salibacillus to Virgibacillus, as Virgibacillus marismortui comb. nov. and Virgibacillus salexigens comb. nov., and emended description of the genus Virgibacillus.</title>
        <authorList>
            <person name="Heyrman J."/>
            <person name="Logan N.A."/>
            <person name="Busse H.J."/>
            <person name="Balcaen A."/>
            <person name="Lebbe L."/>
            <person name="Rodriguez-Diaz M."/>
            <person name="Swings J."/>
            <person name="De Vos P."/>
        </authorList>
    </citation>
    <scope>NUCLEOTIDE SEQUENCE [LARGE SCALE GENOMIC DNA]</scope>
    <source>
        <strain evidence="9 10">LMG 19488</strain>
    </source>
</reference>
<keyword evidence="6" id="KW-0560">Oxidoreductase</keyword>
<dbReference type="InterPro" id="IPR026021">
    <property type="entry name" value="YdjA-like"/>
</dbReference>
<comment type="similarity">
    <text evidence="2">Belongs to the nitroreductase family.</text>
</comment>
<dbReference type="Gene3D" id="3.40.109.10">
    <property type="entry name" value="NADH Oxidase"/>
    <property type="match status" value="1"/>
</dbReference>
<dbReference type="CDD" id="cd02135">
    <property type="entry name" value="YdjA-like"/>
    <property type="match status" value="1"/>
</dbReference>
<sequence length="198" mass="23030">MDILKAIKERRSIHSFKNEEVPSAQLKEIFTYGSYAPTHYMKEPWEIKLYQEQGKIKFVDYIIESYQRIGMLKKNQDPKTIKMTDSMKKFLLQIPHHALIYYKSESDPIRMEEEVAAVHAFIQNVQLAGWEFGVGMLWTITPFMHDPEFVEAIGLKKDEHKIAAVLQIGYPKSIPRNKGRTPIEQKLEVIRGDSPPPL</sequence>
<dbReference type="OrthoDB" id="9804207at2"/>
<evidence type="ECO:0000256" key="6">
    <source>
        <dbReference type="ARBA" id="ARBA00023002"/>
    </source>
</evidence>
<organism evidence="9 10">
    <name type="scientific">Virgibacillus necropolis</name>
    <dbReference type="NCBI Taxonomy" id="163877"/>
    <lineage>
        <taxon>Bacteria</taxon>
        <taxon>Bacillati</taxon>
        <taxon>Bacillota</taxon>
        <taxon>Bacilli</taxon>
        <taxon>Bacillales</taxon>
        <taxon>Bacillaceae</taxon>
        <taxon>Virgibacillus</taxon>
    </lineage>
</organism>
<dbReference type="KEGG" id="vne:CFK40_06950"/>
<dbReference type="InterPro" id="IPR000415">
    <property type="entry name" value="Nitroreductase-like"/>
</dbReference>
<accession>A0A221MIA2</accession>
<dbReference type="Proteomes" id="UP000204391">
    <property type="component" value="Chromosome"/>
</dbReference>
<dbReference type="AlphaFoldDB" id="A0A221MIA2"/>
<dbReference type="GO" id="GO:0016491">
    <property type="term" value="F:oxidoreductase activity"/>
    <property type="evidence" value="ECO:0007669"/>
    <property type="project" value="UniProtKB-KW"/>
</dbReference>
<evidence type="ECO:0000256" key="5">
    <source>
        <dbReference type="ARBA" id="ARBA00022857"/>
    </source>
</evidence>
<evidence type="ECO:0000313" key="10">
    <source>
        <dbReference type="Proteomes" id="UP000204391"/>
    </source>
</evidence>
<dbReference type="InterPro" id="IPR029479">
    <property type="entry name" value="Nitroreductase"/>
</dbReference>
<evidence type="ECO:0000256" key="7">
    <source>
        <dbReference type="ARBA" id="ARBA00023027"/>
    </source>
</evidence>
<dbReference type="InterPro" id="IPR052530">
    <property type="entry name" value="NAD(P)H_nitroreductase"/>
</dbReference>
<keyword evidence="3" id="KW-0285">Flavoprotein</keyword>
<gene>
    <name evidence="9" type="ORF">CFK40_06950</name>
</gene>
<dbReference type="PANTHER" id="PTHR43821:SF1">
    <property type="entry name" value="NAD(P)H NITROREDUCTASE YDJA-RELATED"/>
    <property type="match status" value="1"/>
</dbReference>
<feature type="domain" description="Nitroreductase" evidence="8">
    <location>
        <begin position="7"/>
        <end position="170"/>
    </location>
</feature>
<evidence type="ECO:0000313" key="9">
    <source>
        <dbReference type="EMBL" id="ASN07322.1"/>
    </source>
</evidence>